<dbReference type="RefSeq" id="WP_188660886.1">
    <property type="nucleotide sequence ID" value="NZ_BMIH01000006.1"/>
</dbReference>
<evidence type="ECO:0000256" key="4">
    <source>
        <dbReference type="ARBA" id="ARBA00022763"/>
    </source>
</evidence>
<dbReference type="InterPro" id="IPR050116">
    <property type="entry name" value="DNA_polymerase-Y"/>
</dbReference>
<dbReference type="GO" id="GO:0006281">
    <property type="term" value="P:DNA repair"/>
    <property type="evidence" value="ECO:0007669"/>
    <property type="project" value="UniProtKB-KW"/>
</dbReference>
<dbReference type="InterPro" id="IPR025188">
    <property type="entry name" value="DUF4113"/>
</dbReference>
<evidence type="ECO:0000313" key="13">
    <source>
        <dbReference type="Proteomes" id="UP000623067"/>
    </source>
</evidence>
<dbReference type="GO" id="GO:0042276">
    <property type="term" value="P:error-prone translesion synthesis"/>
    <property type="evidence" value="ECO:0007669"/>
    <property type="project" value="TreeGrafter"/>
</dbReference>
<dbReference type="Gene3D" id="3.40.1170.60">
    <property type="match status" value="1"/>
</dbReference>
<feature type="domain" description="UmuC" evidence="11">
    <location>
        <begin position="3"/>
        <end position="189"/>
    </location>
</feature>
<accession>A0A916TEL6</accession>
<evidence type="ECO:0000256" key="6">
    <source>
        <dbReference type="ARBA" id="ARBA00023204"/>
    </source>
</evidence>
<feature type="region of interest" description="Disordered" evidence="10">
    <location>
        <begin position="397"/>
        <end position="420"/>
    </location>
</feature>
<evidence type="ECO:0000256" key="1">
    <source>
        <dbReference type="ARBA" id="ARBA00010945"/>
    </source>
</evidence>
<dbReference type="Pfam" id="PF11799">
    <property type="entry name" value="IMS_C"/>
    <property type="match status" value="1"/>
</dbReference>
<dbReference type="GO" id="GO:0005829">
    <property type="term" value="C:cytosol"/>
    <property type="evidence" value="ECO:0007669"/>
    <property type="project" value="TreeGrafter"/>
</dbReference>
<dbReference type="InterPro" id="IPR017961">
    <property type="entry name" value="DNA_pol_Y-fam_little_finger"/>
</dbReference>
<comment type="subunit">
    <text evidence="2">Monomer.</text>
</comment>
<dbReference type="Gene3D" id="1.10.150.20">
    <property type="entry name" value="5' to 3' exonuclease, C-terminal subdomain"/>
    <property type="match status" value="1"/>
</dbReference>
<evidence type="ECO:0000259" key="11">
    <source>
        <dbReference type="PROSITE" id="PS50173"/>
    </source>
</evidence>
<proteinExistence type="inferred from homology"/>
<keyword evidence="5" id="KW-0741">SOS mutagenesis</keyword>
<dbReference type="CDD" id="cd01700">
    <property type="entry name" value="PolY_Pol_V_umuC"/>
    <property type="match status" value="1"/>
</dbReference>
<evidence type="ECO:0000256" key="10">
    <source>
        <dbReference type="SAM" id="MobiDB-lite"/>
    </source>
</evidence>
<reference evidence="12" key="1">
    <citation type="journal article" date="2014" name="Int. J. Syst. Evol. Microbiol.">
        <title>Complete genome sequence of Corynebacterium casei LMG S-19264T (=DSM 44701T), isolated from a smear-ripened cheese.</title>
        <authorList>
            <consortium name="US DOE Joint Genome Institute (JGI-PGF)"/>
            <person name="Walter F."/>
            <person name="Albersmeier A."/>
            <person name="Kalinowski J."/>
            <person name="Ruckert C."/>
        </authorList>
    </citation>
    <scope>NUCLEOTIDE SEQUENCE</scope>
    <source>
        <strain evidence="12">CGMCC 1.15330</strain>
    </source>
</reference>
<keyword evidence="7" id="KW-0742">SOS response</keyword>
<name>A0A916TEL6_9SPHN</name>
<dbReference type="GO" id="GO:0003684">
    <property type="term" value="F:damaged DNA binding"/>
    <property type="evidence" value="ECO:0007669"/>
    <property type="project" value="InterPro"/>
</dbReference>
<dbReference type="SUPFAM" id="SSF56672">
    <property type="entry name" value="DNA/RNA polymerases"/>
    <property type="match status" value="1"/>
</dbReference>
<feature type="region of interest" description="Disordered" evidence="10">
    <location>
        <begin position="297"/>
        <end position="317"/>
    </location>
</feature>
<reference evidence="12" key="2">
    <citation type="submission" date="2020-09" db="EMBL/GenBank/DDBJ databases">
        <authorList>
            <person name="Sun Q."/>
            <person name="Zhou Y."/>
        </authorList>
    </citation>
    <scope>NUCLEOTIDE SEQUENCE</scope>
    <source>
        <strain evidence="12">CGMCC 1.15330</strain>
    </source>
</reference>
<dbReference type="GO" id="GO:0003887">
    <property type="term" value="F:DNA-directed DNA polymerase activity"/>
    <property type="evidence" value="ECO:0007669"/>
    <property type="project" value="TreeGrafter"/>
</dbReference>
<evidence type="ECO:0000256" key="5">
    <source>
        <dbReference type="ARBA" id="ARBA00023199"/>
    </source>
</evidence>
<dbReference type="PANTHER" id="PTHR11076">
    <property type="entry name" value="DNA REPAIR POLYMERASE UMUC / TRANSFERASE FAMILY MEMBER"/>
    <property type="match status" value="1"/>
</dbReference>
<dbReference type="PANTHER" id="PTHR11076:SF34">
    <property type="entry name" value="PROTEIN UMUC"/>
    <property type="match status" value="1"/>
</dbReference>
<evidence type="ECO:0000256" key="3">
    <source>
        <dbReference type="ARBA" id="ARBA00012417"/>
    </source>
</evidence>
<dbReference type="EC" id="2.7.7.7" evidence="3"/>
<dbReference type="InterPro" id="IPR043128">
    <property type="entry name" value="Rev_trsase/Diguanyl_cyclase"/>
</dbReference>
<sequence length="420" mass="45518">MSWAIVDVANFYVSAERLFDPSLRGVPVIVLSNNDGCAVARSEEAKALHVRMGEPVFKIRDRIKRHGIQLRSSNYELYADLNRRFNAVIADHSDLVEIYSIDESFFRLPALANGLGDVGTAHRVREDIARSVGLPTRIGLGPTRTLSKVANALAKATEKVWGGVVDLHDLELRRRLFEHWPVGEVWGIGSALEARLRPLGVKTTADLAALPPAVARDIGTVVLERLVRELGGIECDDFKVAPEPLKATAVTRQFGEPVTALPELREAMARRAARAAEKIRAQGLAASRLIAFAHGSRYKPNPPSASRSARLSPPTNDPRVIVGIAGKMMETMFQPGGVYTKCGVLLEDLSPEGQGQADLFATADPKAPGLLAAMDGLNARYGRNTVILAAQGCGGRSFDTKRSQKSPAWTTRIGEIPVAR</sequence>
<comment type="function">
    <text evidence="8">Poorly processive, error-prone DNA polymerase involved in untargeted mutagenesis. Copies undamaged DNA at stalled replication forks, which arise in vivo from mismatched or misaligned primer ends. These misaligned primers can be extended by PolIV. Exhibits no 3'-5' exonuclease (proofreading) activity. May be involved in translesional synthesis, in conjunction with the beta clamp from PolIII.</text>
</comment>
<comment type="catalytic activity">
    <reaction evidence="9">
        <text>DNA(n) + a 2'-deoxyribonucleoside 5'-triphosphate = DNA(n+1) + diphosphate</text>
        <dbReference type="Rhea" id="RHEA:22508"/>
        <dbReference type="Rhea" id="RHEA-COMP:17339"/>
        <dbReference type="Rhea" id="RHEA-COMP:17340"/>
        <dbReference type="ChEBI" id="CHEBI:33019"/>
        <dbReference type="ChEBI" id="CHEBI:61560"/>
        <dbReference type="ChEBI" id="CHEBI:173112"/>
        <dbReference type="EC" id="2.7.7.7"/>
    </reaction>
</comment>
<dbReference type="EMBL" id="BMIH01000006">
    <property type="protein sequence ID" value="GGB42054.1"/>
    <property type="molecule type" value="Genomic_DNA"/>
</dbReference>
<dbReference type="InterPro" id="IPR001126">
    <property type="entry name" value="UmuC"/>
</dbReference>
<keyword evidence="4" id="KW-0227">DNA damage</keyword>
<dbReference type="Proteomes" id="UP000623067">
    <property type="component" value="Unassembled WGS sequence"/>
</dbReference>
<dbReference type="GO" id="GO:0009432">
    <property type="term" value="P:SOS response"/>
    <property type="evidence" value="ECO:0007669"/>
    <property type="project" value="UniProtKB-KW"/>
</dbReference>
<dbReference type="InterPro" id="IPR043502">
    <property type="entry name" value="DNA/RNA_pol_sf"/>
</dbReference>
<organism evidence="12 13">
    <name type="scientific">Sphingomonas metalli</name>
    <dbReference type="NCBI Taxonomy" id="1779358"/>
    <lineage>
        <taxon>Bacteria</taxon>
        <taxon>Pseudomonadati</taxon>
        <taxon>Pseudomonadota</taxon>
        <taxon>Alphaproteobacteria</taxon>
        <taxon>Sphingomonadales</taxon>
        <taxon>Sphingomonadaceae</taxon>
        <taxon>Sphingomonas</taxon>
    </lineage>
</organism>
<evidence type="ECO:0000256" key="9">
    <source>
        <dbReference type="ARBA" id="ARBA00049244"/>
    </source>
</evidence>
<dbReference type="Pfam" id="PF13438">
    <property type="entry name" value="DUF4113"/>
    <property type="match status" value="1"/>
</dbReference>
<protein>
    <recommendedName>
        <fullName evidence="3">DNA-directed DNA polymerase</fullName>
        <ecNumber evidence="3">2.7.7.7</ecNumber>
    </recommendedName>
</protein>
<comment type="caution">
    <text evidence="12">The sequence shown here is derived from an EMBL/GenBank/DDBJ whole genome shotgun (WGS) entry which is preliminary data.</text>
</comment>
<evidence type="ECO:0000256" key="7">
    <source>
        <dbReference type="ARBA" id="ARBA00023236"/>
    </source>
</evidence>
<evidence type="ECO:0000256" key="2">
    <source>
        <dbReference type="ARBA" id="ARBA00011245"/>
    </source>
</evidence>
<evidence type="ECO:0000256" key="8">
    <source>
        <dbReference type="ARBA" id="ARBA00025589"/>
    </source>
</evidence>
<dbReference type="Gene3D" id="3.30.70.270">
    <property type="match status" value="1"/>
</dbReference>
<feature type="compositionally biased region" description="Low complexity" evidence="10">
    <location>
        <begin position="304"/>
        <end position="314"/>
    </location>
</feature>
<gene>
    <name evidence="12" type="ORF">GCM10011380_34380</name>
</gene>
<keyword evidence="6" id="KW-0234">DNA repair</keyword>
<comment type="similarity">
    <text evidence="1">Belongs to the DNA polymerase type-Y family.</text>
</comment>
<dbReference type="PROSITE" id="PS50173">
    <property type="entry name" value="UMUC"/>
    <property type="match status" value="1"/>
</dbReference>
<keyword evidence="13" id="KW-1185">Reference proteome</keyword>
<dbReference type="AlphaFoldDB" id="A0A916TEL6"/>
<dbReference type="Pfam" id="PF00817">
    <property type="entry name" value="IMS"/>
    <property type="match status" value="1"/>
</dbReference>
<evidence type="ECO:0000313" key="12">
    <source>
        <dbReference type="EMBL" id="GGB42054.1"/>
    </source>
</evidence>